<evidence type="ECO:0000313" key="3">
    <source>
        <dbReference type="Proteomes" id="UP000652231"/>
    </source>
</evidence>
<proteinExistence type="predicted"/>
<reference evidence="2" key="1">
    <citation type="journal article" date="2014" name="Int. J. Syst. Evol. Microbiol.">
        <title>Complete genome sequence of Corynebacterium casei LMG S-19264T (=DSM 44701T), isolated from a smear-ripened cheese.</title>
        <authorList>
            <consortium name="US DOE Joint Genome Institute (JGI-PGF)"/>
            <person name="Walter F."/>
            <person name="Albersmeier A."/>
            <person name="Kalinowski J."/>
            <person name="Ruckert C."/>
        </authorList>
    </citation>
    <scope>NUCLEOTIDE SEQUENCE</scope>
    <source>
        <strain evidence="2">CGMCC 1.12924</strain>
    </source>
</reference>
<feature type="compositionally biased region" description="Polar residues" evidence="1">
    <location>
        <begin position="32"/>
        <end position="50"/>
    </location>
</feature>
<keyword evidence="3" id="KW-1185">Reference proteome</keyword>
<name>A0A8J2YB65_9FLAO</name>
<evidence type="ECO:0000256" key="1">
    <source>
        <dbReference type="SAM" id="MobiDB-lite"/>
    </source>
</evidence>
<dbReference type="EMBL" id="BMGK01000008">
    <property type="protein sequence ID" value="GGD96820.1"/>
    <property type="molecule type" value="Genomic_DNA"/>
</dbReference>
<organism evidence="2 3">
    <name type="scientific">Planktosalinus lacus</name>
    <dbReference type="NCBI Taxonomy" id="1526573"/>
    <lineage>
        <taxon>Bacteria</taxon>
        <taxon>Pseudomonadati</taxon>
        <taxon>Bacteroidota</taxon>
        <taxon>Flavobacteriia</taxon>
        <taxon>Flavobacteriales</taxon>
        <taxon>Flavobacteriaceae</taxon>
        <taxon>Planktosalinus</taxon>
    </lineage>
</organism>
<gene>
    <name evidence="2" type="ORF">GCM10011312_20440</name>
</gene>
<comment type="caution">
    <text evidence="2">The sequence shown here is derived from an EMBL/GenBank/DDBJ whole genome shotgun (WGS) entry which is preliminary data.</text>
</comment>
<dbReference type="AlphaFoldDB" id="A0A8J2YB65"/>
<feature type="compositionally biased region" description="Basic and acidic residues" evidence="1">
    <location>
        <begin position="1"/>
        <end position="18"/>
    </location>
</feature>
<accession>A0A8J2YB65</accession>
<dbReference type="RefSeq" id="WP_188442188.1">
    <property type="nucleotide sequence ID" value="NZ_BMGK01000008.1"/>
</dbReference>
<reference evidence="2" key="2">
    <citation type="submission" date="2020-09" db="EMBL/GenBank/DDBJ databases">
        <authorList>
            <person name="Sun Q."/>
            <person name="Zhou Y."/>
        </authorList>
    </citation>
    <scope>NUCLEOTIDE SEQUENCE</scope>
    <source>
        <strain evidence="2">CGMCC 1.12924</strain>
    </source>
</reference>
<evidence type="ECO:0000313" key="2">
    <source>
        <dbReference type="EMBL" id="GGD96820.1"/>
    </source>
</evidence>
<protein>
    <submittedName>
        <fullName evidence="2">Uncharacterized protein</fullName>
    </submittedName>
</protein>
<dbReference type="Proteomes" id="UP000652231">
    <property type="component" value="Unassembled WGS sequence"/>
</dbReference>
<feature type="region of interest" description="Disordered" evidence="1">
    <location>
        <begin position="1"/>
        <end position="50"/>
    </location>
</feature>
<sequence length="50" mass="5499">MEHKNKKEEKGNSNKPEQKTQAAQTKKGGVSKDQTSKPTNKSGGESQKKK</sequence>